<sequence>MPASSPTPKQRARRVVEELPDDATYEDVIARLIVVHKVERGLTQARGGVGLQSQEEVEAEFARRRAAR</sequence>
<evidence type="ECO:0000313" key="1">
    <source>
        <dbReference type="EMBL" id="MDT0630374.1"/>
    </source>
</evidence>
<organism evidence="1 2">
    <name type="scientific">Rubrivirga litoralis</name>
    <dbReference type="NCBI Taxonomy" id="3075598"/>
    <lineage>
        <taxon>Bacteria</taxon>
        <taxon>Pseudomonadati</taxon>
        <taxon>Rhodothermota</taxon>
        <taxon>Rhodothermia</taxon>
        <taxon>Rhodothermales</taxon>
        <taxon>Rubricoccaceae</taxon>
        <taxon>Rubrivirga</taxon>
    </lineage>
</organism>
<accession>A0ABU3BM50</accession>
<keyword evidence="2" id="KW-1185">Reference proteome</keyword>
<evidence type="ECO:0000313" key="2">
    <source>
        <dbReference type="Proteomes" id="UP001267426"/>
    </source>
</evidence>
<name>A0ABU3BM50_9BACT</name>
<dbReference type="Proteomes" id="UP001267426">
    <property type="component" value="Unassembled WGS sequence"/>
</dbReference>
<dbReference type="RefSeq" id="WP_311661430.1">
    <property type="nucleotide sequence ID" value="NZ_JAVRHT010000001.1"/>
</dbReference>
<evidence type="ECO:0008006" key="3">
    <source>
        <dbReference type="Google" id="ProtNLM"/>
    </source>
</evidence>
<protein>
    <recommendedName>
        <fullName evidence="3">Addiction module component</fullName>
    </recommendedName>
</protein>
<gene>
    <name evidence="1" type="ORF">RM540_01325</name>
</gene>
<reference evidence="1 2" key="1">
    <citation type="submission" date="2023-09" db="EMBL/GenBank/DDBJ databases">
        <authorList>
            <person name="Rey-Velasco X."/>
        </authorList>
    </citation>
    <scope>NUCLEOTIDE SEQUENCE [LARGE SCALE GENOMIC DNA]</scope>
    <source>
        <strain evidence="1 2">F394</strain>
    </source>
</reference>
<comment type="caution">
    <text evidence="1">The sequence shown here is derived from an EMBL/GenBank/DDBJ whole genome shotgun (WGS) entry which is preliminary data.</text>
</comment>
<proteinExistence type="predicted"/>
<dbReference type="EMBL" id="JAVRHT010000001">
    <property type="protein sequence ID" value="MDT0630374.1"/>
    <property type="molecule type" value="Genomic_DNA"/>
</dbReference>